<dbReference type="CTD" id="22875"/>
<reference evidence="23" key="2">
    <citation type="submission" date="2025-09" db="UniProtKB">
        <authorList>
            <consortium name="Ensembl"/>
        </authorList>
    </citation>
    <scope>IDENTIFICATION</scope>
</reference>
<keyword evidence="7" id="KW-0356">Hemostasis</keyword>
<dbReference type="InterPro" id="IPR017850">
    <property type="entry name" value="Alkaline_phosphatase_core_sf"/>
</dbReference>
<accession>A0A3Q3LCZ1</accession>
<evidence type="ECO:0000256" key="20">
    <source>
        <dbReference type="ARBA" id="ARBA00047780"/>
    </source>
</evidence>
<feature type="chain" id="PRO_5018586951" description="bis(5'-adenosyl)-triphosphatase" evidence="22">
    <location>
        <begin position="18"/>
        <end position="458"/>
    </location>
</feature>
<feature type="signal peptide" evidence="22">
    <location>
        <begin position="1"/>
        <end position="17"/>
    </location>
</feature>
<evidence type="ECO:0000256" key="9">
    <source>
        <dbReference type="ARBA" id="ARBA00022729"/>
    </source>
</evidence>
<evidence type="ECO:0000256" key="22">
    <source>
        <dbReference type="SAM" id="SignalP"/>
    </source>
</evidence>
<comment type="similarity">
    <text evidence="3">Belongs to the nucleotide pyrophosphatase/phosphodiesterase family.</text>
</comment>
<evidence type="ECO:0000256" key="14">
    <source>
        <dbReference type="ARBA" id="ARBA00023136"/>
    </source>
</evidence>
<feature type="transmembrane region" description="Helical" evidence="21">
    <location>
        <begin position="410"/>
        <end position="432"/>
    </location>
</feature>
<dbReference type="GO" id="GO:0007596">
    <property type="term" value="P:blood coagulation"/>
    <property type="evidence" value="ECO:0007669"/>
    <property type="project" value="UniProtKB-KW"/>
</dbReference>
<keyword evidence="8" id="KW-0479">Metal-binding</keyword>
<dbReference type="RefSeq" id="XP_026157790.1">
    <property type="nucleotide sequence ID" value="XM_026302005.1"/>
</dbReference>
<evidence type="ECO:0000256" key="12">
    <source>
        <dbReference type="ARBA" id="ARBA00022989"/>
    </source>
</evidence>
<protein>
    <recommendedName>
        <fullName evidence="4">bis(5'-adenosyl)-triphosphatase</fullName>
        <ecNumber evidence="4">3.6.1.29</ecNumber>
    </recommendedName>
    <alternativeName>
        <fullName evidence="19">AP3A hydrolase</fullName>
    </alternativeName>
    <alternativeName>
        <fullName evidence="18">Ectonucleotide pyrophosphatase/phosphodiesterase family member 4</fullName>
    </alternativeName>
</protein>
<reference evidence="23" key="1">
    <citation type="submission" date="2025-08" db="UniProtKB">
        <authorList>
            <consortium name="Ensembl"/>
        </authorList>
    </citation>
    <scope>IDENTIFICATION</scope>
</reference>
<dbReference type="GO" id="GO:0046872">
    <property type="term" value="F:metal ion binding"/>
    <property type="evidence" value="ECO:0007669"/>
    <property type="project" value="UniProtKB-KW"/>
</dbReference>
<evidence type="ECO:0000256" key="18">
    <source>
        <dbReference type="ARBA" id="ARBA00031114"/>
    </source>
</evidence>
<dbReference type="GeneTree" id="ENSGT00940000158831"/>
<dbReference type="GO" id="GO:0047710">
    <property type="term" value="F:bis(5'-adenosyl)-triphosphatase activity"/>
    <property type="evidence" value="ECO:0007669"/>
    <property type="project" value="UniProtKB-EC"/>
</dbReference>
<comment type="cofactor">
    <cofactor evidence="1">
        <name>Zn(2+)</name>
        <dbReference type="ChEBI" id="CHEBI:29105"/>
    </cofactor>
</comment>
<evidence type="ECO:0000256" key="6">
    <source>
        <dbReference type="ARBA" id="ARBA00022692"/>
    </source>
</evidence>
<evidence type="ECO:0000256" key="2">
    <source>
        <dbReference type="ARBA" id="ARBA00004251"/>
    </source>
</evidence>
<evidence type="ECO:0000256" key="11">
    <source>
        <dbReference type="ARBA" id="ARBA00022833"/>
    </source>
</evidence>
<dbReference type="FunCoup" id="A0A3Q3LCZ1">
    <property type="interactions" value="337"/>
</dbReference>
<dbReference type="OrthoDB" id="415411at2759"/>
<dbReference type="InParanoid" id="A0A3Q3LCZ1"/>
<name>A0A3Q3LCZ1_9TELE</name>
<dbReference type="CDD" id="cd16018">
    <property type="entry name" value="Enpp"/>
    <property type="match status" value="1"/>
</dbReference>
<dbReference type="InterPro" id="IPR002591">
    <property type="entry name" value="Phosphodiest/P_Trfase"/>
</dbReference>
<dbReference type="PANTHER" id="PTHR10151">
    <property type="entry name" value="ECTONUCLEOTIDE PYROPHOSPHATASE/PHOSPHODIESTERASE"/>
    <property type="match status" value="1"/>
</dbReference>
<keyword evidence="9 22" id="KW-0732">Signal</keyword>
<keyword evidence="5" id="KW-1003">Cell membrane</keyword>
<comment type="function">
    <text evidence="17">Hydrolyzes extracellular Ap3A into AMP and ADP, and Ap4A into AMP and ATP. Ap3A and Ap4A are diadenosine polyphosphates thought to induce proliferation of vascular smooth muscle cells. Acts as a procoagulant, mediating platelet aggregation at the site of nascent thrombus via release of ADP from Ap3A and activation of ADP receptors.</text>
</comment>
<evidence type="ECO:0000313" key="24">
    <source>
        <dbReference type="Proteomes" id="UP000261640"/>
    </source>
</evidence>
<dbReference type="Pfam" id="PF01663">
    <property type="entry name" value="Phosphodiest"/>
    <property type="match status" value="1"/>
</dbReference>
<evidence type="ECO:0000256" key="5">
    <source>
        <dbReference type="ARBA" id="ARBA00022475"/>
    </source>
</evidence>
<keyword evidence="11" id="KW-0862">Zinc</keyword>
<dbReference type="Ensembl" id="ENSMAMT00000007563.2">
    <property type="protein sequence ID" value="ENSMAMP00000007359.1"/>
    <property type="gene ID" value="ENSMAMG00000005031.2"/>
</dbReference>
<keyword evidence="14 21" id="KW-0472">Membrane</keyword>
<keyword evidence="10" id="KW-0378">Hydrolase</keyword>
<evidence type="ECO:0000256" key="21">
    <source>
        <dbReference type="SAM" id="Phobius"/>
    </source>
</evidence>
<evidence type="ECO:0000256" key="8">
    <source>
        <dbReference type="ARBA" id="ARBA00022723"/>
    </source>
</evidence>
<dbReference type="Gene3D" id="3.30.1360.180">
    <property type="match status" value="1"/>
</dbReference>
<proteinExistence type="inferred from homology"/>
<keyword evidence="13" id="KW-0094">Blood coagulation</keyword>
<evidence type="ECO:0000256" key="19">
    <source>
        <dbReference type="ARBA" id="ARBA00031824"/>
    </source>
</evidence>
<evidence type="ECO:0000256" key="10">
    <source>
        <dbReference type="ARBA" id="ARBA00022801"/>
    </source>
</evidence>
<dbReference type="Gene3D" id="3.40.720.10">
    <property type="entry name" value="Alkaline Phosphatase, subunit A"/>
    <property type="match status" value="1"/>
</dbReference>
<keyword evidence="16" id="KW-0325">Glycoprotein</keyword>
<evidence type="ECO:0000256" key="4">
    <source>
        <dbReference type="ARBA" id="ARBA00012377"/>
    </source>
</evidence>
<evidence type="ECO:0000256" key="13">
    <source>
        <dbReference type="ARBA" id="ARBA00023084"/>
    </source>
</evidence>
<dbReference type="PANTHER" id="PTHR10151:SF79">
    <property type="entry name" value="BIS(5'-ADENOSYL)-TRIPHOSPHATASE ENPP4"/>
    <property type="match status" value="1"/>
</dbReference>
<evidence type="ECO:0000256" key="17">
    <source>
        <dbReference type="ARBA" id="ARBA00025036"/>
    </source>
</evidence>
<evidence type="ECO:0000256" key="15">
    <source>
        <dbReference type="ARBA" id="ARBA00023157"/>
    </source>
</evidence>
<keyword evidence="15" id="KW-1015">Disulfide bond</keyword>
<comment type="subcellular location">
    <subcellularLocation>
        <location evidence="2">Cell membrane</location>
        <topology evidence="2">Single-pass type I membrane protein</topology>
    </subcellularLocation>
</comment>
<evidence type="ECO:0000256" key="3">
    <source>
        <dbReference type="ARBA" id="ARBA00010594"/>
    </source>
</evidence>
<comment type="catalytic activity">
    <reaction evidence="20">
        <text>P(1),P(3)-bis(5'-adenosyl) triphosphate + H2O = AMP + ADP + 2 H(+)</text>
        <dbReference type="Rhea" id="RHEA:13893"/>
        <dbReference type="ChEBI" id="CHEBI:15377"/>
        <dbReference type="ChEBI" id="CHEBI:15378"/>
        <dbReference type="ChEBI" id="CHEBI:58529"/>
        <dbReference type="ChEBI" id="CHEBI:456215"/>
        <dbReference type="ChEBI" id="CHEBI:456216"/>
        <dbReference type="EC" id="3.6.1.29"/>
    </reaction>
</comment>
<evidence type="ECO:0000256" key="7">
    <source>
        <dbReference type="ARBA" id="ARBA00022696"/>
    </source>
</evidence>
<dbReference type="STRING" id="205130.ENSMAMP00000007359"/>
<evidence type="ECO:0000256" key="16">
    <source>
        <dbReference type="ARBA" id="ARBA00023180"/>
    </source>
</evidence>
<keyword evidence="24" id="KW-1185">Reference proteome</keyword>
<organism evidence="23 24">
    <name type="scientific">Mastacembelus armatus</name>
    <name type="common">zig-zag eel</name>
    <dbReference type="NCBI Taxonomy" id="205130"/>
    <lineage>
        <taxon>Eukaryota</taxon>
        <taxon>Metazoa</taxon>
        <taxon>Chordata</taxon>
        <taxon>Craniata</taxon>
        <taxon>Vertebrata</taxon>
        <taxon>Euteleostomi</taxon>
        <taxon>Actinopterygii</taxon>
        <taxon>Neopterygii</taxon>
        <taxon>Teleostei</taxon>
        <taxon>Neoteleostei</taxon>
        <taxon>Acanthomorphata</taxon>
        <taxon>Anabantaria</taxon>
        <taxon>Synbranchiformes</taxon>
        <taxon>Mastacembelidae</taxon>
        <taxon>Mastacembelus</taxon>
    </lineage>
</organism>
<dbReference type="Proteomes" id="UP000261640">
    <property type="component" value="Unplaced"/>
</dbReference>
<sequence>MLFQILLSFLCGVGALATDSSTAHQVPPPLLLVSFDGFRADYLQRFPMPNLKLLYSQGVLVEQLTNVFITKTFPNHYTLVTGLYAESHGVLASNMYDPVSHKHFSTSNYSDPIWWSEAQPLWLTALDSGYQTGAMMWPGSDVSISNRTATHFFPYNPDVTFQQRLGNVTEWMLGDGKEPGVMFAALYWEEPDRSGHIFGPDNATAMSKVLKEVDDNIGLLMSELKRNGLWGRVNILVTSDHGMAQCSTERIIELDKCVHPDNYTLVDLSPVAALIPLRDPEAVFNLLSKCHPHMTAYLKKAIPDRLHYRNNERIQPILLIADEGWTIVRRGNKISKLGDHGYDNSLPSMHPFLAAAGPSFRQGYQVSSLQSVDIYPLMCHLLAVPPQPNNGTLTRARCLLAGETCWDAPMVIGLVVGVLLVLSSVTVLFILLSRRRSAGPRPFQRLQIDDDDDEPLLE</sequence>
<keyword evidence="6 21" id="KW-0812">Transmembrane</keyword>
<dbReference type="SUPFAM" id="SSF53649">
    <property type="entry name" value="Alkaline phosphatase-like"/>
    <property type="match status" value="1"/>
</dbReference>
<evidence type="ECO:0000313" key="23">
    <source>
        <dbReference type="Ensembl" id="ENSMAMP00000007359.1"/>
    </source>
</evidence>
<dbReference type="GeneID" id="113127435"/>
<keyword evidence="12 21" id="KW-1133">Transmembrane helix</keyword>
<dbReference type="GO" id="GO:0005886">
    <property type="term" value="C:plasma membrane"/>
    <property type="evidence" value="ECO:0007669"/>
    <property type="project" value="UniProtKB-SubCell"/>
</dbReference>
<evidence type="ECO:0000256" key="1">
    <source>
        <dbReference type="ARBA" id="ARBA00001947"/>
    </source>
</evidence>
<dbReference type="AlphaFoldDB" id="A0A3Q3LCZ1"/>
<dbReference type="EC" id="3.6.1.29" evidence="4"/>